<evidence type="ECO:0000313" key="10">
    <source>
        <dbReference type="EMBL" id="KAH9832888.1"/>
    </source>
</evidence>
<evidence type="ECO:0000256" key="8">
    <source>
        <dbReference type="SAM" id="MobiDB-lite"/>
    </source>
</evidence>
<feature type="compositionally biased region" description="Basic residues" evidence="8">
    <location>
        <begin position="456"/>
        <end position="466"/>
    </location>
</feature>
<dbReference type="InterPro" id="IPR013022">
    <property type="entry name" value="Xyl_isomerase-like_TIM-brl"/>
</dbReference>
<keyword evidence="10" id="KW-0255">Endonuclease</keyword>
<feature type="compositionally biased region" description="Low complexity" evidence="8">
    <location>
        <begin position="59"/>
        <end position="75"/>
    </location>
</feature>
<proteinExistence type="inferred from homology"/>
<dbReference type="RefSeq" id="XP_047775654.1">
    <property type="nucleotide sequence ID" value="XM_047924601.1"/>
</dbReference>
<evidence type="ECO:0000256" key="6">
    <source>
        <dbReference type="ARBA" id="ARBA00022833"/>
    </source>
</evidence>
<comment type="caution">
    <text evidence="10">The sequence shown here is derived from an EMBL/GenBank/DDBJ whole genome shotgun (WGS) entry which is preliminary data.</text>
</comment>
<feature type="domain" description="Xylose isomerase-like TIM barrel" evidence="9">
    <location>
        <begin position="137"/>
        <end position="403"/>
    </location>
</feature>
<keyword evidence="10" id="KW-0540">Nuclease</keyword>
<dbReference type="NCBIfam" id="NF002199">
    <property type="entry name" value="PRK01060.1-4"/>
    <property type="match status" value="1"/>
</dbReference>
<feature type="compositionally biased region" description="Basic and acidic residues" evidence="8">
    <location>
        <begin position="478"/>
        <end position="488"/>
    </location>
</feature>
<name>A0ABQ8K6M8_9APHY</name>
<dbReference type="PROSITE" id="PS00730">
    <property type="entry name" value="AP_NUCLEASE_F2_2"/>
    <property type="match status" value="1"/>
</dbReference>
<comment type="cofactor">
    <cofactor evidence="1">
        <name>Zn(2+)</name>
        <dbReference type="ChEBI" id="CHEBI:29105"/>
    </cofactor>
</comment>
<evidence type="ECO:0000256" key="2">
    <source>
        <dbReference type="ARBA" id="ARBA00005340"/>
    </source>
</evidence>
<dbReference type="InterPro" id="IPR036237">
    <property type="entry name" value="Xyl_isomerase-like_sf"/>
</dbReference>
<comment type="similarity">
    <text evidence="2">Belongs to the AP endonuclease 2 family.</text>
</comment>
<dbReference type="GeneID" id="72005333"/>
<keyword evidence="5" id="KW-0378">Hydrolase</keyword>
<evidence type="ECO:0000256" key="7">
    <source>
        <dbReference type="ARBA" id="ARBA00023204"/>
    </source>
</evidence>
<dbReference type="InterPro" id="IPR018246">
    <property type="entry name" value="AP_endonuc_F2_Zn_BS"/>
</dbReference>
<dbReference type="CDD" id="cd00019">
    <property type="entry name" value="AP2Ec"/>
    <property type="match status" value="1"/>
</dbReference>
<reference evidence="10 11" key="1">
    <citation type="journal article" date="2021" name="Environ. Microbiol.">
        <title>Gene family expansions and transcriptome signatures uncover fungal adaptations to wood decay.</title>
        <authorList>
            <person name="Hage H."/>
            <person name="Miyauchi S."/>
            <person name="Viragh M."/>
            <person name="Drula E."/>
            <person name="Min B."/>
            <person name="Chaduli D."/>
            <person name="Navarro D."/>
            <person name="Favel A."/>
            <person name="Norest M."/>
            <person name="Lesage-Meessen L."/>
            <person name="Balint B."/>
            <person name="Merenyi Z."/>
            <person name="de Eugenio L."/>
            <person name="Morin E."/>
            <person name="Martinez A.T."/>
            <person name="Baldrian P."/>
            <person name="Stursova M."/>
            <person name="Martinez M.J."/>
            <person name="Novotny C."/>
            <person name="Magnuson J.K."/>
            <person name="Spatafora J.W."/>
            <person name="Maurice S."/>
            <person name="Pangilinan J."/>
            <person name="Andreopoulos W."/>
            <person name="LaButti K."/>
            <person name="Hundley H."/>
            <person name="Na H."/>
            <person name="Kuo A."/>
            <person name="Barry K."/>
            <person name="Lipzen A."/>
            <person name="Henrissat B."/>
            <person name="Riley R."/>
            <person name="Ahrendt S."/>
            <person name="Nagy L.G."/>
            <person name="Grigoriev I.V."/>
            <person name="Martin F."/>
            <person name="Rosso M.N."/>
        </authorList>
    </citation>
    <scope>NUCLEOTIDE SEQUENCE [LARGE SCALE GENOMIC DNA]</scope>
    <source>
        <strain evidence="10 11">CIRM-BRFM 1785</strain>
    </source>
</reference>
<gene>
    <name evidence="10" type="ORF">C8Q71DRAFT_775440</name>
</gene>
<evidence type="ECO:0000256" key="3">
    <source>
        <dbReference type="ARBA" id="ARBA00022723"/>
    </source>
</evidence>
<sequence>MSGIALRRSARLVTSNSVSITHTSVPTTNHRSERDLSELSELDSEPELSPRPVKRARKATASAAANGASQLQGSSQDTLATLPVNIEPTEPTKKPRTRRKGPPPEPKPEDFMARTTNRWKVGPHVSAAGGVENAIVNAASVGANAFALFLKSQRKWTSPDMKEISISAFKARMKTFGYSASHILPHGSYLVNLGNPDEKKREQSYECFLDDLKRCEELGLHLYNFHPGSTVGVATKDESLSLIAGCINRAHKDTERVVIVLENMAGSGNVIGSTFAELGGVITQVEDKSRVGVCLDTCHMFAAGYDIRTNEGWNETMAEFERDVGLQYLRGMHLNDSKGTLGSKKDRHQNIGLGELGLATFAHVLSDPRTRDLPLILETPAYDEPGTSASRLGKEGMDVWRKEVEVLNRFGNGVHGEGEEAKMYDWTEEIREVVQAASRKHDAKGKSVKGVEAGGRKRKAGKRKRGAKDAEEEEDGGDDHCESCSEEG</sequence>
<feature type="region of interest" description="Disordered" evidence="8">
    <location>
        <begin position="1"/>
        <end position="112"/>
    </location>
</feature>
<dbReference type="Proteomes" id="UP000814176">
    <property type="component" value="Unassembled WGS sequence"/>
</dbReference>
<dbReference type="PROSITE" id="PS51432">
    <property type="entry name" value="AP_NUCLEASE_F2_4"/>
    <property type="match status" value="1"/>
</dbReference>
<dbReference type="SUPFAM" id="SSF51658">
    <property type="entry name" value="Xylose isomerase-like"/>
    <property type="match status" value="1"/>
</dbReference>
<dbReference type="InterPro" id="IPR001719">
    <property type="entry name" value="AP_endonuc_2"/>
</dbReference>
<evidence type="ECO:0000256" key="4">
    <source>
        <dbReference type="ARBA" id="ARBA00022763"/>
    </source>
</evidence>
<evidence type="ECO:0000313" key="11">
    <source>
        <dbReference type="Proteomes" id="UP000814176"/>
    </source>
</evidence>
<dbReference type="PANTHER" id="PTHR21445">
    <property type="entry name" value="ENDONUCLEASE IV ENDODEOXYRIBONUCLEASE IV"/>
    <property type="match status" value="1"/>
</dbReference>
<keyword evidence="7" id="KW-0234">DNA repair</keyword>
<keyword evidence="11" id="KW-1185">Reference proteome</keyword>
<keyword evidence="4" id="KW-0227">DNA damage</keyword>
<evidence type="ECO:0000256" key="1">
    <source>
        <dbReference type="ARBA" id="ARBA00001947"/>
    </source>
</evidence>
<evidence type="ECO:0000259" key="9">
    <source>
        <dbReference type="Pfam" id="PF01261"/>
    </source>
</evidence>
<dbReference type="NCBIfam" id="TIGR00587">
    <property type="entry name" value="nfo"/>
    <property type="match status" value="1"/>
</dbReference>
<feature type="compositionally biased region" description="Polar residues" evidence="8">
    <location>
        <begin position="12"/>
        <end position="29"/>
    </location>
</feature>
<dbReference type="SMART" id="SM00518">
    <property type="entry name" value="AP2Ec"/>
    <property type="match status" value="1"/>
</dbReference>
<protein>
    <submittedName>
        <fullName evidence="10">AP endonuclease</fullName>
    </submittedName>
</protein>
<dbReference type="Pfam" id="PF01261">
    <property type="entry name" value="AP_endonuc_2"/>
    <property type="match status" value="1"/>
</dbReference>
<dbReference type="PANTHER" id="PTHR21445:SF0">
    <property type="entry name" value="APURINIC-APYRIMIDINIC ENDONUCLEASE"/>
    <property type="match status" value="1"/>
</dbReference>
<feature type="region of interest" description="Disordered" evidence="8">
    <location>
        <begin position="436"/>
        <end position="488"/>
    </location>
</feature>
<dbReference type="Gene3D" id="3.20.20.150">
    <property type="entry name" value="Divalent-metal-dependent TIM barrel enzymes"/>
    <property type="match status" value="1"/>
</dbReference>
<dbReference type="GO" id="GO:0004519">
    <property type="term" value="F:endonuclease activity"/>
    <property type="evidence" value="ECO:0007669"/>
    <property type="project" value="UniProtKB-KW"/>
</dbReference>
<keyword evidence="6" id="KW-0862">Zinc</keyword>
<evidence type="ECO:0000256" key="5">
    <source>
        <dbReference type="ARBA" id="ARBA00022801"/>
    </source>
</evidence>
<organism evidence="10 11">
    <name type="scientific">Rhodofomes roseus</name>
    <dbReference type="NCBI Taxonomy" id="34475"/>
    <lineage>
        <taxon>Eukaryota</taxon>
        <taxon>Fungi</taxon>
        <taxon>Dikarya</taxon>
        <taxon>Basidiomycota</taxon>
        <taxon>Agaricomycotina</taxon>
        <taxon>Agaricomycetes</taxon>
        <taxon>Polyporales</taxon>
        <taxon>Rhodofomes</taxon>
    </lineage>
</organism>
<dbReference type="HAMAP" id="MF_00152">
    <property type="entry name" value="Nfo"/>
    <property type="match status" value="1"/>
</dbReference>
<keyword evidence="3" id="KW-0479">Metal-binding</keyword>
<dbReference type="PROSITE" id="PS00731">
    <property type="entry name" value="AP_NUCLEASE_F2_3"/>
    <property type="match status" value="1"/>
</dbReference>
<dbReference type="EMBL" id="JADCUA010000020">
    <property type="protein sequence ID" value="KAH9832888.1"/>
    <property type="molecule type" value="Genomic_DNA"/>
</dbReference>
<accession>A0ABQ8K6M8</accession>